<accession>A0A6C0LUY9</accession>
<sequence length="77" mass="9320">MEKSKATLVIQRIWRISRKCEKCSYSFNHCKCLRCPGCNIYNNDGFPCSIECNTWFPPMFTNYEDYDDNLYETWLRK</sequence>
<name>A0A6C0LUY9_9ZZZZ</name>
<protein>
    <submittedName>
        <fullName evidence="1">Uncharacterized protein</fullName>
    </submittedName>
</protein>
<organism evidence="1">
    <name type="scientific">viral metagenome</name>
    <dbReference type="NCBI Taxonomy" id="1070528"/>
    <lineage>
        <taxon>unclassified sequences</taxon>
        <taxon>metagenomes</taxon>
        <taxon>organismal metagenomes</taxon>
    </lineage>
</organism>
<reference evidence="1" key="1">
    <citation type="journal article" date="2020" name="Nature">
        <title>Giant virus diversity and host interactions through global metagenomics.</title>
        <authorList>
            <person name="Schulz F."/>
            <person name="Roux S."/>
            <person name="Paez-Espino D."/>
            <person name="Jungbluth S."/>
            <person name="Walsh D.A."/>
            <person name="Denef V.J."/>
            <person name="McMahon K.D."/>
            <person name="Konstantinidis K.T."/>
            <person name="Eloe-Fadrosh E.A."/>
            <person name="Kyrpides N.C."/>
            <person name="Woyke T."/>
        </authorList>
    </citation>
    <scope>NUCLEOTIDE SEQUENCE</scope>
    <source>
        <strain evidence="1">GVMAG-S-1016713-169</strain>
    </source>
</reference>
<proteinExistence type="predicted"/>
<dbReference type="AlphaFoldDB" id="A0A6C0LUY9"/>
<evidence type="ECO:0000313" key="1">
    <source>
        <dbReference type="EMBL" id="QHU34579.1"/>
    </source>
</evidence>
<dbReference type="EMBL" id="MN740574">
    <property type="protein sequence ID" value="QHU34579.1"/>
    <property type="molecule type" value="Genomic_DNA"/>
</dbReference>